<dbReference type="Pfam" id="PF00379">
    <property type="entry name" value="Chitin_bind_4"/>
    <property type="match status" value="2"/>
</dbReference>
<evidence type="ECO:0008006" key="6">
    <source>
        <dbReference type="Google" id="ProtNLM"/>
    </source>
</evidence>
<keyword evidence="5" id="KW-1185">Reference proteome</keyword>
<dbReference type="Proteomes" id="UP001431783">
    <property type="component" value="Unassembled WGS sequence"/>
</dbReference>
<organism evidence="4 5">
    <name type="scientific">Henosepilachna vigintioctopunctata</name>
    <dbReference type="NCBI Taxonomy" id="420089"/>
    <lineage>
        <taxon>Eukaryota</taxon>
        <taxon>Metazoa</taxon>
        <taxon>Ecdysozoa</taxon>
        <taxon>Arthropoda</taxon>
        <taxon>Hexapoda</taxon>
        <taxon>Insecta</taxon>
        <taxon>Pterygota</taxon>
        <taxon>Neoptera</taxon>
        <taxon>Endopterygota</taxon>
        <taxon>Coleoptera</taxon>
        <taxon>Polyphaga</taxon>
        <taxon>Cucujiformia</taxon>
        <taxon>Coccinelloidea</taxon>
        <taxon>Coccinellidae</taxon>
        <taxon>Epilachninae</taxon>
        <taxon>Epilachnini</taxon>
        <taxon>Henosepilachna</taxon>
    </lineage>
</organism>
<protein>
    <recommendedName>
        <fullName evidence="6">Cuticle protein 6</fullName>
    </recommendedName>
</protein>
<evidence type="ECO:0000313" key="5">
    <source>
        <dbReference type="Proteomes" id="UP001431783"/>
    </source>
</evidence>
<sequence>MNLPALILVTTMVSYTAGSTVGFDLHPELHPIRSLYHSQDYYGRYSYGYSTPMITRNEVRTSDGVTRGGYSYMDSNGILQSVQYTSDPVHGFQVAATNLPQDLPDVAAAKARHLALFNKVQAGHSVVAVPQPVQDLPEVVAARQAHLAILESARAGVIPQPIQDTPEVARAKADHLAILEATRARDELARRTVHLSPIRQSITGTTLSGPSQSTGPLISSNLAEYKPAVEGNQANFGLYTYGYVGPLSSHAESRTADGVTRGGYSFIDAFGKLQHVRYVADDRHGFRVEATNLLTTPTVQNIESQPSALPHKRDPLYQINKPRKRSI</sequence>
<dbReference type="InterPro" id="IPR050468">
    <property type="entry name" value="Cuticle_Struct_Prot"/>
</dbReference>
<feature type="region of interest" description="Disordered" evidence="2">
    <location>
        <begin position="305"/>
        <end position="327"/>
    </location>
</feature>
<gene>
    <name evidence="4" type="ORF">WA026_006940</name>
</gene>
<evidence type="ECO:0000256" key="1">
    <source>
        <dbReference type="PROSITE-ProRule" id="PRU00497"/>
    </source>
</evidence>
<evidence type="ECO:0000313" key="4">
    <source>
        <dbReference type="EMBL" id="KAK9889566.1"/>
    </source>
</evidence>
<name>A0AAW1V925_9CUCU</name>
<dbReference type="GO" id="GO:0062129">
    <property type="term" value="C:chitin-based extracellular matrix"/>
    <property type="evidence" value="ECO:0007669"/>
    <property type="project" value="TreeGrafter"/>
</dbReference>
<comment type="caution">
    <text evidence="4">The sequence shown here is derived from an EMBL/GenBank/DDBJ whole genome shotgun (WGS) entry which is preliminary data.</text>
</comment>
<dbReference type="EMBL" id="JARQZJ010000123">
    <property type="protein sequence ID" value="KAK9889566.1"/>
    <property type="molecule type" value="Genomic_DNA"/>
</dbReference>
<reference evidence="4 5" key="1">
    <citation type="submission" date="2023-03" db="EMBL/GenBank/DDBJ databases">
        <title>Genome insight into feeding habits of ladybird beetles.</title>
        <authorList>
            <person name="Li H.-S."/>
            <person name="Huang Y.-H."/>
            <person name="Pang H."/>
        </authorList>
    </citation>
    <scope>NUCLEOTIDE SEQUENCE [LARGE SCALE GENOMIC DNA]</scope>
    <source>
        <strain evidence="4">SYSU_2023b</strain>
        <tissue evidence="4">Whole body</tissue>
    </source>
</reference>
<dbReference type="InterPro" id="IPR000618">
    <property type="entry name" value="Insect_cuticle"/>
</dbReference>
<feature type="signal peptide" evidence="3">
    <location>
        <begin position="1"/>
        <end position="18"/>
    </location>
</feature>
<keyword evidence="1" id="KW-0193">Cuticle</keyword>
<dbReference type="AlphaFoldDB" id="A0AAW1V925"/>
<proteinExistence type="predicted"/>
<dbReference type="GO" id="GO:0008010">
    <property type="term" value="F:structural constituent of chitin-based larval cuticle"/>
    <property type="evidence" value="ECO:0007669"/>
    <property type="project" value="TreeGrafter"/>
</dbReference>
<feature type="chain" id="PRO_5043362877" description="Cuticle protein 6" evidence="3">
    <location>
        <begin position="19"/>
        <end position="327"/>
    </location>
</feature>
<dbReference type="PROSITE" id="PS51155">
    <property type="entry name" value="CHIT_BIND_RR_2"/>
    <property type="match status" value="2"/>
</dbReference>
<evidence type="ECO:0000256" key="2">
    <source>
        <dbReference type="SAM" id="MobiDB-lite"/>
    </source>
</evidence>
<keyword evidence="3" id="KW-0732">Signal</keyword>
<dbReference type="PANTHER" id="PTHR10380">
    <property type="entry name" value="CUTICLE PROTEIN"/>
    <property type="match status" value="1"/>
</dbReference>
<dbReference type="PANTHER" id="PTHR10380:SF196">
    <property type="entry name" value="CUTICULAR PROTEIN 72EA"/>
    <property type="match status" value="1"/>
</dbReference>
<evidence type="ECO:0000256" key="3">
    <source>
        <dbReference type="SAM" id="SignalP"/>
    </source>
</evidence>
<accession>A0AAW1V925</accession>